<dbReference type="EMBL" id="KZ819665">
    <property type="protein sequence ID" value="PWN28349.1"/>
    <property type="molecule type" value="Genomic_DNA"/>
</dbReference>
<feature type="compositionally biased region" description="Basic and acidic residues" evidence="4">
    <location>
        <begin position="1046"/>
        <end position="1061"/>
    </location>
</feature>
<dbReference type="GO" id="GO:0006351">
    <property type="term" value="P:DNA-templated transcription"/>
    <property type="evidence" value="ECO:0007669"/>
    <property type="project" value="InterPro"/>
</dbReference>
<feature type="compositionally biased region" description="Low complexity" evidence="4">
    <location>
        <begin position="954"/>
        <end position="966"/>
    </location>
</feature>
<feature type="region of interest" description="Disordered" evidence="4">
    <location>
        <begin position="1"/>
        <end position="126"/>
    </location>
</feature>
<sequence length="1177" mass="125689">MPHRADKTTHTATTMNSQHPQLHFDAATAPPPVQDPSSAAALMEPLAISPRTAALNGGSSSGDAGGSSSSTGWTSSLPPPMPRGAGSRGRHQMDDEEDQLMQPGATSSAAAVGGQQRRKRARHGVKIKRNRKITSCLACRERKQKCDRTHPVCEKCIEDGRQCIYVDNESPIVDEDGEEPIAGPSSIREGCDEGGSGQSACRRTSSESAAAFQRRREGVRKSYMLSRCRDTPFHDRVKAARAAAVSEVLLLGSPNNTADLPCNVSLVLPTSQEAQPLLDIFKTDVESICNIVLIDLNRARIGSFLDWWHGKPDTLPPEADSPLAPLVLVILALALQAQRARMAMDNFSSNTKTAYDRTKASHHVSLHEFVSPERFLLETAGRCINALQITCPSSWATTYSAPLDVIRAETLRALWHLGECHLQFANSCFTVALRLAYAAGLHRDPTHFQGSPMSAFEMQARRSAWWNIATLEVFHSFRVGQPTSLTLSSIDTKMPTDFQVIADQYELTRTEGSKPNKIAHDALIARFSLARLMIEKSASVFGVTEESAVHKLRDVNEIAERWVAGLPADLINHMNAVDTTPSLQWVDQGSKWQSVGVQLNHLQLCMSAHRLDENQIKAELAGTPLSQHSSKFHICLDAARRSIDICFKAIAGRPAAPCLVLNVISYYAFNAGCMLAIQSVSSMPLPEIVLPVLDQTLAVLDQLGNNDGLFNIAEQAQRYAKTIRELRKKSPPPPEGHPPHSHGRTSAFQGANQQRYELPPPSSGRTAHTEAKAIPVPGQEKGSNGHPLPIQTQGLHPSVSPDIPRCTASGPSWSPTDPPTSSPLDTLAPGVAGAGGAPQHQGGSHAHASHQQPISSTASSTSDSRPRSNPGVQSPASMSSSSCSSSTATYHRDLFARQTDINSMVERTMPNNNISHLSFLTSLFSPNQPGMHSRAADAGMAPLPQGAYPPPAHAAPSTSSNGSTSSPLQPANSSTGDWSSAASDAGRHHPSNGGMTDRKPFDTVGPHAFQPIGGAHQVSGGMPQPHHQHHQPQNHHRVPSAPQYSPHHESYQPHPHSDPTHRQMSYGHPNQPHGNGSMPPPSRPHAQHGISSSWPGPAYTNGEAQGDPSSSSFAGLPASTGLGVGLSGGGGAGSGGHSSVASGVPPHGAIPSSAPNGAMVDPRAWESYINTILQSAE</sequence>
<dbReference type="CDD" id="cd00067">
    <property type="entry name" value="GAL4"/>
    <property type="match status" value="1"/>
</dbReference>
<dbReference type="InterPro" id="IPR001138">
    <property type="entry name" value="Zn2Cys6_DnaBD"/>
</dbReference>
<dbReference type="OrthoDB" id="424974at2759"/>
<protein>
    <recommendedName>
        <fullName evidence="5">Zn(2)-C6 fungal-type domain-containing protein</fullName>
    </recommendedName>
</protein>
<evidence type="ECO:0000256" key="1">
    <source>
        <dbReference type="ARBA" id="ARBA00004123"/>
    </source>
</evidence>
<dbReference type="GO" id="GO:0008270">
    <property type="term" value="F:zinc ion binding"/>
    <property type="evidence" value="ECO:0007669"/>
    <property type="project" value="InterPro"/>
</dbReference>
<feature type="domain" description="Zn(2)-C6 fungal-type" evidence="5">
    <location>
        <begin position="135"/>
        <end position="165"/>
    </location>
</feature>
<feature type="region of interest" description="Disordered" evidence="4">
    <location>
        <begin position="775"/>
        <end position="886"/>
    </location>
</feature>
<dbReference type="Pfam" id="PF00172">
    <property type="entry name" value="Zn_clus"/>
    <property type="match status" value="1"/>
</dbReference>
<feature type="compositionally biased region" description="Basic residues" evidence="4">
    <location>
        <begin position="116"/>
        <end position="126"/>
    </location>
</feature>
<reference evidence="6 7" key="1">
    <citation type="journal article" date="2018" name="Mol. Biol. Evol.">
        <title>Broad Genomic Sampling Reveals a Smut Pathogenic Ancestry of the Fungal Clade Ustilaginomycotina.</title>
        <authorList>
            <person name="Kijpornyongpan T."/>
            <person name="Mondo S.J."/>
            <person name="Barry K."/>
            <person name="Sandor L."/>
            <person name="Lee J."/>
            <person name="Lipzen A."/>
            <person name="Pangilinan J."/>
            <person name="LaButti K."/>
            <person name="Hainaut M."/>
            <person name="Henrissat B."/>
            <person name="Grigoriev I.V."/>
            <person name="Spatafora J.W."/>
            <person name="Aime M.C."/>
        </authorList>
    </citation>
    <scope>NUCLEOTIDE SEQUENCE [LARGE SCALE GENOMIC DNA]</scope>
    <source>
        <strain evidence="6 7">MCA 5214</strain>
    </source>
</reference>
<comment type="subcellular location">
    <subcellularLocation>
        <location evidence="1">Nucleus</location>
    </subcellularLocation>
</comment>
<name>A0A316USS0_9BASI</name>
<dbReference type="Proteomes" id="UP000245884">
    <property type="component" value="Unassembled WGS sequence"/>
</dbReference>
<evidence type="ECO:0000256" key="3">
    <source>
        <dbReference type="ARBA" id="ARBA00023242"/>
    </source>
</evidence>
<accession>A0A316USS0</accession>
<dbReference type="STRING" id="1569628.A0A316USS0"/>
<feature type="compositionally biased region" description="Low complexity" evidence="4">
    <location>
        <begin position="837"/>
        <end position="846"/>
    </location>
</feature>
<dbReference type="SMART" id="SM00066">
    <property type="entry name" value="GAL4"/>
    <property type="match status" value="1"/>
</dbReference>
<gene>
    <name evidence="6" type="ORF">BDZ90DRAFT_146225</name>
</gene>
<keyword evidence="2" id="KW-0479">Metal-binding</keyword>
<dbReference type="PROSITE" id="PS50048">
    <property type="entry name" value="ZN2_CY6_FUNGAL_2"/>
    <property type="match status" value="1"/>
</dbReference>
<feature type="compositionally biased region" description="Gly residues" evidence="4">
    <location>
        <begin position="1122"/>
        <end position="1136"/>
    </location>
</feature>
<feature type="compositionally biased region" description="Low complexity" evidence="4">
    <location>
        <begin position="874"/>
        <end position="886"/>
    </location>
</feature>
<dbReference type="SMART" id="SM00906">
    <property type="entry name" value="Fungal_trans"/>
    <property type="match status" value="1"/>
</dbReference>
<dbReference type="GO" id="GO:0005634">
    <property type="term" value="C:nucleus"/>
    <property type="evidence" value="ECO:0007669"/>
    <property type="project" value="UniProtKB-SubCell"/>
</dbReference>
<feature type="region of interest" description="Disordered" evidence="4">
    <location>
        <begin position="188"/>
        <end position="207"/>
    </location>
</feature>
<dbReference type="InterPro" id="IPR036864">
    <property type="entry name" value="Zn2-C6_fun-type_DNA-bd_sf"/>
</dbReference>
<feature type="compositionally biased region" description="Low complexity" evidence="4">
    <location>
        <begin position="66"/>
        <end position="76"/>
    </location>
</feature>
<dbReference type="SUPFAM" id="SSF57701">
    <property type="entry name" value="Zn2/Cys6 DNA-binding domain"/>
    <property type="match status" value="1"/>
</dbReference>
<feature type="compositionally biased region" description="Polar residues" evidence="4">
    <location>
        <begin position="10"/>
        <end position="20"/>
    </location>
</feature>
<feature type="compositionally biased region" description="Basic residues" evidence="4">
    <location>
        <begin position="1026"/>
        <end position="1038"/>
    </location>
</feature>
<feature type="compositionally biased region" description="Polar residues" evidence="4">
    <location>
        <begin position="967"/>
        <end position="982"/>
    </location>
</feature>
<dbReference type="CDD" id="cd12148">
    <property type="entry name" value="fungal_TF_MHR"/>
    <property type="match status" value="1"/>
</dbReference>
<keyword evidence="7" id="KW-1185">Reference proteome</keyword>
<dbReference type="InterPro" id="IPR050613">
    <property type="entry name" value="Sec_Metabolite_Reg"/>
</dbReference>
<dbReference type="PROSITE" id="PS00463">
    <property type="entry name" value="ZN2_CY6_FUNGAL_1"/>
    <property type="match status" value="1"/>
</dbReference>
<feature type="compositionally biased region" description="Polar residues" evidence="4">
    <location>
        <begin position="198"/>
        <end position="207"/>
    </location>
</feature>
<dbReference type="InterPro" id="IPR007219">
    <property type="entry name" value="XnlR_reg_dom"/>
</dbReference>
<feature type="region of interest" description="Disordered" evidence="4">
    <location>
        <begin position="727"/>
        <end position="746"/>
    </location>
</feature>
<dbReference type="GO" id="GO:0000981">
    <property type="term" value="F:DNA-binding transcription factor activity, RNA polymerase II-specific"/>
    <property type="evidence" value="ECO:0007669"/>
    <property type="project" value="InterPro"/>
</dbReference>
<proteinExistence type="predicted"/>
<dbReference type="Gene3D" id="4.10.240.10">
    <property type="entry name" value="Zn(2)-C6 fungal-type DNA-binding domain"/>
    <property type="match status" value="1"/>
</dbReference>
<organism evidence="6 7">
    <name type="scientific">Jaminaea rosea</name>
    <dbReference type="NCBI Taxonomy" id="1569628"/>
    <lineage>
        <taxon>Eukaryota</taxon>
        <taxon>Fungi</taxon>
        <taxon>Dikarya</taxon>
        <taxon>Basidiomycota</taxon>
        <taxon>Ustilaginomycotina</taxon>
        <taxon>Exobasidiomycetes</taxon>
        <taxon>Microstromatales</taxon>
        <taxon>Microstromatales incertae sedis</taxon>
        <taxon>Jaminaea</taxon>
    </lineage>
</organism>
<evidence type="ECO:0000256" key="2">
    <source>
        <dbReference type="ARBA" id="ARBA00022723"/>
    </source>
</evidence>
<evidence type="ECO:0000313" key="7">
    <source>
        <dbReference type="Proteomes" id="UP000245884"/>
    </source>
</evidence>
<evidence type="ECO:0000259" key="5">
    <source>
        <dbReference type="PROSITE" id="PS50048"/>
    </source>
</evidence>
<evidence type="ECO:0000313" key="6">
    <source>
        <dbReference type="EMBL" id="PWN28349.1"/>
    </source>
</evidence>
<dbReference type="AlphaFoldDB" id="A0A316USS0"/>
<dbReference type="PANTHER" id="PTHR31001">
    <property type="entry name" value="UNCHARACTERIZED TRANSCRIPTIONAL REGULATORY PROTEIN"/>
    <property type="match status" value="1"/>
</dbReference>
<evidence type="ECO:0000256" key="4">
    <source>
        <dbReference type="SAM" id="MobiDB-lite"/>
    </source>
</evidence>
<feature type="region of interest" description="Disordered" evidence="4">
    <location>
        <begin position="930"/>
        <end position="1160"/>
    </location>
</feature>
<dbReference type="Pfam" id="PF04082">
    <property type="entry name" value="Fungal_trans"/>
    <property type="match status" value="1"/>
</dbReference>
<dbReference type="GO" id="GO:0003677">
    <property type="term" value="F:DNA binding"/>
    <property type="evidence" value="ECO:0007669"/>
    <property type="project" value="InterPro"/>
</dbReference>
<dbReference type="RefSeq" id="XP_025362961.1">
    <property type="nucleotide sequence ID" value="XM_025503500.1"/>
</dbReference>
<keyword evidence="3" id="KW-0539">Nucleus</keyword>
<dbReference type="PANTHER" id="PTHR31001:SF56">
    <property type="entry name" value="ZN(2)-C6 FUNGAL-TYPE DOMAIN-CONTAINING PROTEIN"/>
    <property type="match status" value="1"/>
</dbReference>
<dbReference type="GeneID" id="37025323"/>